<dbReference type="PANTHER" id="PTHR42718:SF27">
    <property type="entry name" value="TRANSPORTER, PUTATIVE-RELATED"/>
    <property type="match status" value="1"/>
</dbReference>
<keyword evidence="4 5" id="KW-0472">Membrane</keyword>
<feature type="transmembrane region" description="Helical" evidence="5">
    <location>
        <begin position="149"/>
        <end position="167"/>
    </location>
</feature>
<dbReference type="GO" id="GO:0022857">
    <property type="term" value="F:transmembrane transporter activity"/>
    <property type="evidence" value="ECO:0007669"/>
    <property type="project" value="InterPro"/>
</dbReference>
<gene>
    <name evidence="7" type="ORF">B0A48_16905</name>
</gene>
<keyword evidence="2 5" id="KW-0812">Transmembrane</keyword>
<evidence type="ECO:0000256" key="3">
    <source>
        <dbReference type="ARBA" id="ARBA00022989"/>
    </source>
</evidence>
<sequence>MIIFRGLSGIATAFCLPSAVSVITASFTGKRRDFAFAAMGGGQPIGFSIGLTLGGVLTDSIGWRWGYYLSAILNTIVLAISWWGLPSSIDNGIAGEGVASMSWAQKWQRVKTEIDWVGALIASASLAMLSYVFAAITGSQSTIRQPSSIAMLVTAFALIPAFIFWVGRQEQLDRPALIPNSLWRNKIFTTICLAVFLTWGTFNALETVLTFYFQDVQKLSATETSIRFLPAPISGALSNVAMGLLVHRIPANWLVVVGCTLSSAAPLAMVFATPTSNYWSSGFLANLFNPNGADALYTISNLLITSVFPAKTQALAGGVFNTISQIGKSITMALVAVLAAQVTLQSNVQQKLSPDALMVGYRATFWFMFACILATILLSVWGLRGIGTVGHKKRD</sequence>
<feature type="transmembrane region" description="Helical" evidence="5">
    <location>
        <begin position="225"/>
        <end position="247"/>
    </location>
</feature>
<proteinExistence type="predicted"/>
<comment type="caution">
    <text evidence="7">The sequence shown here is derived from an EMBL/GenBank/DDBJ whole genome shotgun (WGS) entry which is preliminary data.</text>
</comment>
<dbReference type="InterPro" id="IPR036259">
    <property type="entry name" value="MFS_trans_sf"/>
</dbReference>
<feature type="transmembrane region" description="Helical" evidence="5">
    <location>
        <begin position="34"/>
        <end position="58"/>
    </location>
</feature>
<dbReference type="PANTHER" id="PTHR42718">
    <property type="entry name" value="MAJOR FACILITATOR SUPERFAMILY MULTIDRUG TRANSPORTER MFSC"/>
    <property type="match status" value="1"/>
</dbReference>
<dbReference type="GO" id="GO:0016020">
    <property type="term" value="C:membrane"/>
    <property type="evidence" value="ECO:0007669"/>
    <property type="project" value="UniProtKB-SubCell"/>
</dbReference>
<feature type="transmembrane region" description="Helical" evidence="5">
    <location>
        <begin position="253"/>
        <end position="272"/>
    </location>
</feature>
<dbReference type="InterPro" id="IPR011701">
    <property type="entry name" value="MFS"/>
</dbReference>
<evidence type="ECO:0000313" key="8">
    <source>
        <dbReference type="Proteomes" id="UP000192596"/>
    </source>
</evidence>
<feature type="domain" description="Major facilitator superfamily (MFS) profile" evidence="6">
    <location>
        <begin position="1"/>
        <end position="387"/>
    </location>
</feature>
<dbReference type="OrthoDB" id="2130629at2759"/>
<dbReference type="Gene3D" id="1.20.1250.20">
    <property type="entry name" value="MFS general substrate transporter like domains"/>
    <property type="match status" value="2"/>
</dbReference>
<dbReference type="InParanoid" id="A0A1V8SDN2"/>
<feature type="transmembrane region" description="Helical" evidence="5">
    <location>
        <begin position="116"/>
        <end position="137"/>
    </location>
</feature>
<dbReference type="EMBL" id="NAJO01000059">
    <property type="protein sequence ID" value="OQN96931.1"/>
    <property type="molecule type" value="Genomic_DNA"/>
</dbReference>
<evidence type="ECO:0000259" key="6">
    <source>
        <dbReference type="PROSITE" id="PS50850"/>
    </source>
</evidence>
<dbReference type="Pfam" id="PF07690">
    <property type="entry name" value="MFS_1"/>
    <property type="match status" value="1"/>
</dbReference>
<evidence type="ECO:0000256" key="4">
    <source>
        <dbReference type="ARBA" id="ARBA00023136"/>
    </source>
</evidence>
<dbReference type="Proteomes" id="UP000192596">
    <property type="component" value="Unassembled WGS sequence"/>
</dbReference>
<evidence type="ECO:0000256" key="5">
    <source>
        <dbReference type="SAM" id="Phobius"/>
    </source>
</evidence>
<name>A0A1V8SDN2_9PEZI</name>
<dbReference type="PROSITE" id="PS50850">
    <property type="entry name" value="MFS"/>
    <property type="match status" value="1"/>
</dbReference>
<dbReference type="AlphaFoldDB" id="A0A1V8SDN2"/>
<organism evidence="7 8">
    <name type="scientific">Cryoendolithus antarcticus</name>
    <dbReference type="NCBI Taxonomy" id="1507870"/>
    <lineage>
        <taxon>Eukaryota</taxon>
        <taxon>Fungi</taxon>
        <taxon>Dikarya</taxon>
        <taxon>Ascomycota</taxon>
        <taxon>Pezizomycotina</taxon>
        <taxon>Dothideomycetes</taxon>
        <taxon>Dothideomycetidae</taxon>
        <taxon>Cladosporiales</taxon>
        <taxon>Cladosporiaceae</taxon>
        <taxon>Cryoendolithus</taxon>
    </lineage>
</organism>
<feature type="transmembrane region" description="Helical" evidence="5">
    <location>
        <begin position="364"/>
        <end position="383"/>
    </location>
</feature>
<comment type="subcellular location">
    <subcellularLocation>
        <location evidence="1">Membrane</location>
        <topology evidence="1">Multi-pass membrane protein</topology>
    </subcellularLocation>
</comment>
<feature type="transmembrane region" description="Helical" evidence="5">
    <location>
        <begin position="65"/>
        <end position="85"/>
    </location>
</feature>
<protein>
    <recommendedName>
        <fullName evidence="6">Major facilitator superfamily (MFS) profile domain-containing protein</fullName>
    </recommendedName>
</protein>
<keyword evidence="8" id="KW-1185">Reference proteome</keyword>
<evidence type="ECO:0000313" key="7">
    <source>
        <dbReference type="EMBL" id="OQN96931.1"/>
    </source>
</evidence>
<dbReference type="SUPFAM" id="SSF103473">
    <property type="entry name" value="MFS general substrate transporter"/>
    <property type="match status" value="1"/>
</dbReference>
<accession>A0A1V8SDN2</accession>
<evidence type="ECO:0000256" key="2">
    <source>
        <dbReference type="ARBA" id="ARBA00022692"/>
    </source>
</evidence>
<evidence type="ECO:0000256" key="1">
    <source>
        <dbReference type="ARBA" id="ARBA00004141"/>
    </source>
</evidence>
<dbReference type="InterPro" id="IPR020846">
    <property type="entry name" value="MFS_dom"/>
</dbReference>
<keyword evidence="3 5" id="KW-1133">Transmembrane helix</keyword>
<reference evidence="8" key="1">
    <citation type="submission" date="2017-03" db="EMBL/GenBank/DDBJ databases">
        <title>Genomes of endolithic fungi from Antarctica.</title>
        <authorList>
            <person name="Coleine C."/>
            <person name="Masonjones S."/>
            <person name="Stajich J.E."/>
        </authorList>
    </citation>
    <scope>NUCLEOTIDE SEQUENCE [LARGE SCALE GENOMIC DNA]</scope>
    <source>
        <strain evidence="8">CCFEE 5527</strain>
    </source>
</reference>
<feature type="transmembrane region" description="Helical" evidence="5">
    <location>
        <begin position="187"/>
        <end position="213"/>
    </location>
</feature>